<keyword evidence="1" id="KW-0812">Transmembrane</keyword>
<gene>
    <name evidence="2" type="ORF">AWRI1631_60810</name>
</gene>
<sequence>MSKVSSLDSFLVPISIFSTLTGSSWTIFTLISSFFEPSSCRYSSMPTSMESKVDCFDKSVVSAGFEELRLLLFVVFFFLFFFFS</sequence>
<evidence type="ECO:0000313" key="3">
    <source>
        <dbReference type="Proteomes" id="UP000008988"/>
    </source>
</evidence>
<protein>
    <submittedName>
        <fullName evidence="2">Uncharacterized protein</fullName>
    </submittedName>
</protein>
<dbReference type="AlphaFoldDB" id="B5VI44"/>
<comment type="caution">
    <text evidence="2">The sequence shown here is derived from an EMBL/GenBank/DDBJ whole genome shotgun (WGS) entry which is preliminary data.</text>
</comment>
<feature type="transmembrane region" description="Helical" evidence="1">
    <location>
        <begin position="12"/>
        <end position="35"/>
    </location>
</feature>
<name>B5VI44_YEAS6</name>
<reference evidence="2 3" key="1">
    <citation type="journal article" date="2008" name="FEMS Yeast Res.">
        <title>Comparative genome analysis of a Saccharomyces cerevisiae wine strain.</title>
        <authorList>
            <person name="Borneman A.R."/>
            <person name="Forgan A.H."/>
            <person name="Pretorius I.S."/>
            <person name="Chambers P.J."/>
        </authorList>
    </citation>
    <scope>NUCLEOTIDE SEQUENCE [LARGE SCALE GENOMIC DNA]</scope>
    <source>
        <strain evidence="2 3">AWRI1631</strain>
    </source>
</reference>
<evidence type="ECO:0000313" key="2">
    <source>
        <dbReference type="EMBL" id="EDZ72400.1"/>
    </source>
</evidence>
<dbReference type="Proteomes" id="UP000008988">
    <property type="component" value="Unassembled WGS sequence"/>
</dbReference>
<feature type="transmembrane region" description="Helical" evidence="1">
    <location>
        <begin position="68"/>
        <end position="83"/>
    </location>
</feature>
<organism evidence="2 3">
    <name type="scientific">Saccharomyces cerevisiae (strain AWRI1631)</name>
    <name type="common">Baker's yeast</name>
    <dbReference type="NCBI Taxonomy" id="545124"/>
    <lineage>
        <taxon>Eukaryota</taxon>
        <taxon>Fungi</taxon>
        <taxon>Dikarya</taxon>
        <taxon>Ascomycota</taxon>
        <taxon>Saccharomycotina</taxon>
        <taxon>Saccharomycetes</taxon>
        <taxon>Saccharomycetales</taxon>
        <taxon>Saccharomycetaceae</taxon>
        <taxon>Saccharomyces</taxon>
    </lineage>
</organism>
<proteinExistence type="predicted"/>
<keyword evidence="1" id="KW-1133">Transmembrane helix</keyword>
<accession>B5VI44</accession>
<dbReference type="EMBL" id="ABSV01000784">
    <property type="protein sequence ID" value="EDZ72400.1"/>
    <property type="molecule type" value="Genomic_DNA"/>
</dbReference>
<keyword evidence="1" id="KW-0472">Membrane</keyword>
<evidence type="ECO:0000256" key="1">
    <source>
        <dbReference type="SAM" id="Phobius"/>
    </source>
</evidence>